<dbReference type="FunFam" id="1.10.418.10:FF:000041">
    <property type="entry name" value="Fimbrin-2 isoform A"/>
    <property type="match status" value="1"/>
</dbReference>
<organism evidence="9 11">
    <name type="scientific">Gossypium hirsutum</name>
    <name type="common">Upland cotton</name>
    <name type="synonym">Gossypium mexicanum</name>
    <dbReference type="NCBI Taxonomy" id="3635"/>
    <lineage>
        <taxon>Eukaryota</taxon>
        <taxon>Viridiplantae</taxon>
        <taxon>Streptophyta</taxon>
        <taxon>Embryophyta</taxon>
        <taxon>Tracheophyta</taxon>
        <taxon>Spermatophyta</taxon>
        <taxon>Magnoliopsida</taxon>
        <taxon>eudicotyledons</taxon>
        <taxon>Gunneridae</taxon>
        <taxon>Pentapetalae</taxon>
        <taxon>rosids</taxon>
        <taxon>malvids</taxon>
        <taxon>Malvales</taxon>
        <taxon>Malvaceae</taxon>
        <taxon>Malvoideae</taxon>
        <taxon>Gossypium</taxon>
    </lineage>
</organism>
<dbReference type="SMR" id="A0A1U8L827"/>
<dbReference type="SUPFAM" id="SSF47576">
    <property type="entry name" value="Calponin-homology domain, CH-domain"/>
    <property type="match status" value="1"/>
</dbReference>
<evidence type="ECO:0000256" key="1">
    <source>
        <dbReference type="ARBA" id="ARBA00004245"/>
    </source>
</evidence>
<feature type="domain" description="Calponin-homology (CH)" evidence="8">
    <location>
        <begin position="123"/>
        <end position="240"/>
    </location>
</feature>
<feature type="domain" description="Calponin-homology (CH)" evidence="8">
    <location>
        <begin position="514"/>
        <end position="627"/>
    </location>
</feature>
<keyword evidence="3" id="KW-0963">Cytoplasm</keyword>
<dbReference type="FunFam" id="1.10.418.10:FF:000045">
    <property type="entry name" value="Fimbrin-1 isoform A"/>
    <property type="match status" value="1"/>
</dbReference>
<dbReference type="CDD" id="cd21299">
    <property type="entry name" value="CH_AtFIM_like_rpt3"/>
    <property type="match status" value="1"/>
</dbReference>
<reference evidence="9" key="1">
    <citation type="journal article" date="2020" name="Nat. Genet.">
        <title>Genomic diversifications of five Gossypium allopolyploid species and their impact on cotton improvement.</title>
        <authorList>
            <person name="Chen Z.J."/>
            <person name="Sreedasyam A."/>
            <person name="Ando A."/>
            <person name="Song Q."/>
            <person name="De Santiago L.M."/>
            <person name="Hulse-Kemp A.M."/>
            <person name="Ding M."/>
            <person name="Ye W."/>
            <person name="Kirkbride R.C."/>
            <person name="Jenkins J."/>
            <person name="Plott C."/>
            <person name="Lovell J."/>
            <person name="Lin Y.M."/>
            <person name="Vaughn R."/>
            <person name="Liu B."/>
            <person name="Simpson S."/>
            <person name="Scheffler B.E."/>
            <person name="Wen L."/>
            <person name="Saski C.A."/>
            <person name="Grover C.E."/>
            <person name="Hu G."/>
            <person name="Conover J.L."/>
            <person name="Carlson J.W."/>
            <person name="Shu S."/>
            <person name="Boston L.B."/>
            <person name="Williams M."/>
            <person name="Peterson D.G."/>
            <person name="McGee K."/>
            <person name="Jones D.C."/>
            <person name="Wendel J.F."/>
            <person name="Stelly D.M."/>
            <person name="Grimwood J."/>
            <person name="Schmutz J."/>
        </authorList>
    </citation>
    <scope>NUCLEOTIDE SEQUENCE [LARGE SCALE GENOMIC DNA]</scope>
    <source>
        <strain evidence="9">cv. TM-1</strain>
    </source>
</reference>
<dbReference type="InterPro" id="IPR039959">
    <property type="entry name" value="Fimbrin/Plastin"/>
</dbReference>
<feature type="region of interest" description="Disordered" evidence="7">
    <location>
        <begin position="634"/>
        <end position="665"/>
    </location>
</feature>
<comment type="subunit">
    <text evidence="2">Interacts with F-actin.</text>
</comment>
<dbReference type="SUPFAM" id="SSF47473">
    <property type="entry name" value="EF-hand"/>
    <property type="match status" value="1"/>
</dbReference>
<dbReference type="OrthoDB" id="431378at2759"/>
<gene>
    <name evidence="10 11" type="primary">LOC107924703</name>
</gene>
<feature type="compositionally biased region" description="Polar residues" evidence="7">
    <location>
        <begin position="636"/>
        <end position="665"/>
    </location>
</feature>
<keyword evidence="5" id="KW-0009">Actin-binding</keyword>
<evidence type="ECO:0000256" key="3">
    <source>
        <dbReference type="ARBA" id="ARBA00022490"/>
    </source>
</evidence>
<dbReference type="PANTHER" id="PTHR19961">
    <property type="entry name" value="FIMBRIN/PLASTIN"/>
    <property type="match status" value="1"/>
</dbReference>
<dbReference type="PANTHER" id="PTHR19961:SF18">
    <property type="entry name" value="FI19014P1"/>
    <property type="match status" value="1"/>
</dbReference>
<keyword evidence="6" id="KW-0206">Cytoskeleton</keyword>
<dbReference type="CDD" id="cd21296">
    <property type="entry name" value="CH_AtFIM_like_rpt2"/>
    <property type="match status" value="1"/>
</dbReference>
<feature type="domain" description="Calponin-homology (CH)" evidence="8">
    <location>
        <begin position="268"/>
        <end position="371"/>
    </location>
</feature>
<dbReference type="GO" id="GO:0051015">
    <property type="term" value="F:actin filament binding"/>
    <property type="evidence" value="ECO:0000318"/>
    <property type="project" value="GO_Central"/>
</dbReference>
<dbReference type="RefSeq" id="XP_016710750.1">
    <property type="nucleotide sequence ID" value="XM_016855261.1"/>
</dbReference>
<keyword evidence="4" id="KW-0677">Repeat</keyword>
<evidence type="ECO:0000256" key="6">
    <source>
        <dbReference type="ARBA" id="ARBA00023212"/>
    </source>
</evidence>
<dbReference type="GO" id="GO:0032432">
    <property type="term" value="C:actin filament bundle"/>
    <property type="evidence" value="ECO:0000318"/>
    <property type="project" value="GO_Central"/>
</dbReference>
<reference evidence="10 11" key="2">
    <citation type="submission" date="2025-04" db="UniProtKB">
        <authorList>
            <consortium name="RefSeq"/>
        </authorList>
    </citation>
    <scope>IDENTIFICATION</scope>
    <source>
        <tissue evidence="10 11">Leaf</tissue>
    </source>
</reference>
<dbReference type="GeneID" id="107924703"/>
<dbReference type="Gene3D" id="1.10.418.10">
    <property type="entry name" value="Calponin-like domain"/>
    <property type="match status" value="4"/>
</dbReference>
<dbReference type="PROSITE" id="PS50021">
    <property type="entry name" value="CH"/>
    <property type="match status" value="4"/>
</dbReference>
<dbReference type="FunFam" id="1.10.418.10:FF:000031">
    <property type="entry name" value="Fimbrin-2 like"/>
    <property type="match status" value="1"/>
</dbReference>
<evidence type="ECO:0000256" key="5">
    <source>
        <dbReference type="ARBA" id="ARBA00023203"/>
    </source>
</evidence>
<evidence type="ECO:0000313" key="10">
    <source>
        <dbReference type="RefSeq" id="XP_016710750.1"/>
    </source>
</evidence>
<dbReference type="STRING" id="3635.A0A1U8L827"/>
<protein>
    <submittedName>
        <fullName evidence="10 11">Fimbrin-2-like isoform X1</fullName>
    </submittedName>
</protein>
<dbReference type="PaxDb" id="3635-A0A1U8L827"/>
<dbReference type="InterPro" id="IPR011992">
    <property type="entry name" value="EF-hand-dom_pair"/>
</dbReference>
<dbReference type="KEGG" id="ghi:107924703"/>
<dbReference type="CDD" id="cd21293">
    <property type="entry name" value="CH_AtFIM_like_rpt1"/>
    <property type="match status" value="1"/>
</dbReference>
<evidence type="ECO:0000259" key="8">
    <source>
        <dbReference type="PROSITE" id="PS50021"/>
    </source>
</evidence>
<dbReference type="FunFam" id="1.10.418.10:FF:000034">
    <property type="entry name" value="Fimbrin-2 like"/>
    <property type="match status" value="1"/>
</dbReference>
<dbReference type="AlphaFoldDB" id="A0A1U8L827"/>
<dbReference type="Proteomes" id="UP000818029">
    <property type="component" value="Chromosome A11"/>
</dbReference>
<dbReference type="GO" id="GO:0005884">
    <property type="term" value="C:actin filament"/>
    <property type="evidence" value="ECO:0000318"/>
    <property type="project" value="GO_Central"/>
</dbReference>
<accession>A0A1U8L827</accession>
<dbReference type="RefSeq" id="XP_016710751.1">
    <property type="nucleotide sequence ID" value="XM_016855262.1"/>
</dbReference>
<name>A0A1U8L827_GOSHI</name>
<dbReference type="SMART" id="SM00033">
    <property type="entry name" value="CH"/>
    <property type="match status" value="4"/>
</dbReference>
<dbReference type="GO" id="GO:0051017">
    <property type="term" value="P:actin filament bundle assembly"/>
    <property type="evidence" value="ECO:0000318"/>
    <property type="project" value="GO_Central"/>
</dbReference>
<dbReference type="GO" id="GO:0051639">
    <property type="term" value="P:actin filament network formation"/>
    <property type="evidence" value="ECO:0000318"/>
    <property type="project" value="GO_Central"/>
</dbReference>
<proteinExistence type="predicted"/>
<evidence type="ECO:0000256" key="7">
    <source>
        <dbReference type="SAM" id="MobiDB-lite"/>
    </source>
</evidence>
<sequence length="665" mass="74831">MAGYVGILVSDPWLQNQFTQVELRSLKTHFTSMRRESGKLTVGDLASRMSRLKVVGENLSEQERADFIADLYPNLNDEVDFEFFLKVYLKLHAHASARTGSPAKNSSAFLKAATTTLLHTISESEKASYVAHINNYLAQDGFLNKYLPINASSNDLFEIVKDGVLLCKLINVAVPGTIDERAINTKRLLNPWERNENHTLCLNSAKAIGCTVVNIGTQDFIEGRRHLVLGLISQIIKIQLLADLNLKKTPQLVELVDDSKDVEELMSLPPEKILLRWMNFQLKKSPYKKIVSNFSTDVKDAEAYAHLLNVLAPEHSNPSTLTVKDPFQRAKLVLEHADRMGCKRYLTAKDIVDGSPNLNLAFVAHIFQHRNGLSTQTKQISFLETLPDDAQVSREERVFRFWINSLGNSTYIDNVFEDLRNGWILLETLDKVSPGIVNWKIANRPPIKLPFKKVENCNQVVKIGKQLKFSLVNIAGNDIVQGNKKLILAYLWQLMRYNILQLLKNLRFHSHGKEITDVDILRWANTKVSDSGSQSRMDSFKDKSLSDGIFFLELLSAVQPRSVNWSLVTKGVTGVSIADEQKKMNATYIISIARKLGCSIFLLPEDITEVNQKMILTLTASIMYWFLKQPVEEKPSATSDSENGSQVETISNSTTDDSASESSVE</sequence>
<dbReference type="InterPro" id="IPR036872">
    <property type="entry name" value="CH_dom_sf"/>
</dbReference>
<dbReference type="Pfam" id="PF00307">
    <property type="entry name" value="CH"/>
    <property type="match status" value="4"/>
</dbReference>
<evidence type="ECO:0000313" key="11">
    <source>
        <dbReference type="RefSeq" id="XP_016710751.1"/>
    </source>
</evidence>
<evidence type="ECO:0000256" key="4">
    <source>
        <dbReference type="ARBA" id="ARBA00022737"/>
    </source>
</evidence>
<evidence type="ECO:0000256" key="2">
    <source>
        <dbReference type="ARBA" id="ARBA00011385"/>
    </source>
</evidence>
<dbReference type="GO" id="GO:0005737">
    <property type="term" value="C:cytoplasm"/>
    <property type="evidence" value="ECO:0000318"/>
    <property type="project" value="GO_Central"/>
</dbReference>
<feature type="domain" description="Calponin-homology (CH)" evidence="8">
    <location>
        <begin position="393"/>
        <end position="499"/>
    </location>
</feature>
<evidence type="ECO:0000313" key="9">
    <source>
        <dbReference type="Proteomes" id="UP000818029"/>
    </source>
</evidence>
<comment type="subcellular location">
    <subcellularLocation>
        <location evidence="1">Cytoplasm</location>
        <location evidence="1">Cytoskeleton</location>
    </subcellularLocation>
</comment>
<dbReference type="InterPro" id="IPR001715">
    <property type="entry name" value="CH_dom"/>
</dbReference>
<keyword evidence="9" id="KW-1185">Reference proteome</keyword>